<comment type="caution">
    <text evidence="1">The sequence shown here is derived from an EMBL/GenBank/DDBJ whole genome shotgun (WGS) entry which is preliminary data.</text>
</comment>
<sequence length="64" mass="7022">MSALPFRARLAAEAAALVRTALTDEQCKQLQDGLEQSMADPWSWPASDSDDSIRQIVLPDLIAH</sequence>
<proteinExistence type="predicted"/>
<dbReference type="GeneID" id="95358084"/>
<dbReference type="RefSeq" id="WP_190215739.1">
    <property type="nucleotide sequence ID" value="NZ_BNBO01000093.1"/>
</dbReference>
<keyword evidence="2" id="KW-1185">Reference proteome</keyword>
<dbReference type="EMBL" id="BNBO01000093">
    <property type="protein sequence ID" value="GHE26547.1"/>
    <property type="molecule type" value="Genomic_DNA"/>
</dbReference>
<organism evidence="1 2">
    <name type="scientific">Kitasatospora indigofera</name>
    <dbReference type="NCBI Taxonomy" id="67307"/>
    <lineage>
        <taxon>Bacteria</taxon>
        <taxon>Bacillati</taxon>
        <taxon>Actinomycetota</taxon>
        <taxon>Actinomycetes</taxon>
        <taxon>Kitasatosporales</taxon>
        <taxon>Streptomycetaceae</taxon>
        <taxon>Kitasatospora</taxon>
    </lineage>
</organism>
<reference evidence="1" key="1">
    <citation type="journal article" date="2014" name="Int. J. Syst. Evol. Microbiol.">
        <title>Complete genome sequence of Corynebacterium casei LMG S-19264T (=DSM 44701T), isolated from a smear-ripened cheese.</title>
        <authorList>
            <consortium name="US DOE Joint Genome Institute (JGI-PGF)"/>
            <person name="Walter F."/>
            <person name="Albersmeier A."/>
            <person name="Kalinowski J."/>
            <person name="Ruckert C."/>
        </authorList>
    </citation>
    <scope>NUCLEOTIDE SEQUENCE</scope>
    <source>
        <strain evidence="1">JCM 4646</strain>
    </source>
</reference>
<reference evidence="1" key="2">
    <citation type="submission" date="2020-09" db="EMBL/GenBank/DDBJ databases">
        <authorList>
            <person name="Sun Q."/>
            <person name="Ohkuma M."/>
        </authorList>
    </citation>
    <scope>NUCLEOTIDE SEQUENCE</scope>
    <source>
        <strain evidence="1">JCM 4646</strain>
    </source>
</reference>
<gene>
    <name evidence="1" type="ORF">GCM10018781_78790</name>
</gene>
<dbReference type="Proteomes" id="UP000617734">
    <property type="component" value="Unassembled WGS sequence"/>
</dbReference>
<dbReference type="AlphaFoldDB" id="A0A918YW10"/>
<evidence type="ECO:0000313" key="2">
    <source>
        <dbReference type="Proteomes" id="UP000617734"/>
    </source>
</evidence>
<evidence type="ECO:0000313" key="1">
    <source>
        <dbReference type="EMBL" id="GHE26547.1"/>
    </source>
</evidence>
<name>A0A918YW10_9ACTN</name>
<accession>A0A918YW10</accession>
<protein>
    <submittedName>
        <fullName evidence="1">Uncharacterized protein</fullName>
    </submittedName>
</protein>